<dbReference type="Gene3D" id="1.10.1200.10">
    <property type="entry name" value="ACP-like"/>
    <property type="match status" value="1"/>
</dbReference>
<dbReference type="InterPro" id="IPR009081">
    <property type="entry name" value="PP-bd_ACP"/>
</dbReference>
<evidence type="ECO:0000313" key="9">
    <source>
        <dbReference type="EMBL" id="MBD2684427.1"/>
    </source>
</evidence>
<dbReference type="PANTHER" id="PTHR20863">
    <property type="entry name" value="ACYL CARRIER PROTEIN"/>
    <property type="match status" value="1"/>
</dbReference>
<keyword evidence="10" id="KW-1185">Reference proteome</keyword>
<dbReference type="SUPFAM" id="SSF47336">
    <property type="entry name" value="ACP-like"/>
    <property type="match status" value="1"/>
</dbReference>
<dbReference type="InterPro" id="IPR003231">
    <property type="entry name" value="ACP"/>
</dbReference>
<gene>
    <name evidence="7" type="primary">acpP</name>
    <name evidence="9" type="ORF">H6G43_04050</name>
</gene>
<dbReference type="PROSITE" id="PS50075">
    <property type="entry name" value="CARRIER"/>
    <property type="match status" value="1"/>
</dbReference>
<evidence type="ECO:0000256" key="6">
    <source>
        <dbReference type="ARBA" id="ARBA00023160"/>
    </source>
</evidence>
<comment type="caution">
    <text evidence="9">The sequence shown here is derived from an EMBL/GenBank/DDBJ whole genome shotgun (WGS) entry which is preliminary data.</text>
</comment>
<evidence type="ECO:0000256" key="3">
    <source>
        <dbReference type="ARBA" id="ARBA00022553"/>
    </source>
</evidence>
<keyword evidence="5 7" id="KW-0443">Lipid metabolism</keyword>
<comment type="function">
    <text evidence="7">Carrier of the growing fatty acid chain in fatty acid biosynthesis.</text>
</comment>
<organism evidence="9 10">
    <name type="scientific">Aphanizomenon flos-aquae FACHB-1249</name>
    <dbReference type="NCBI Taxonomy" id="2692889"/>
    <lineage>
        <taxon>Bacteria</taxon>
        <taxon>Bacillati</taxon>
        <taxon>Cyanobacteriota</taxon>
        <taxon>Cyanophyceae</taxon>
        <taxon>Nostocales</taxon>
        <taxon>Aphanizomenonaceae</taxon>
        <taxon>Aphanizomenon</taxon>
    </lineage>
</organism>
<dbReference type="HAMAP" id="MF_01217">
    <property type="entry name" value="Acyl_carrier"/>
    <property type="match status" value="1"/>
</dbReference>
<comment type="subcellular location">
    <subcellularLocation>
        <location evidence="7">Cytoplasm</location>
    </subcellularLocation>
</comment>
<evidence type="ECO:0000256" key="2">
    <source>
        <dbReference type="ARBA" id="ARBA00022516"/>
    </source>
</evidence>
<comment type="similarity">
    <text evidence="7">Belongs to the acyl carrier protein (ACP) family.</text>
</comment>
<name>A0ABR8IND6_APHFL</name>
<reference evidence="9 10" key="1">
    <citation type="journal article" date="2020" name="ISME J.">
        <title>Comparative genomics reveals insights into cyanobacterial evolution and habitat adaptation.</title>
        <authorList>
            <person name="Chen M.Y."/>
            <person name="Teng W.K."/>
            <person name="Zhao L."/>
            <person name="Hu C.X."/>
            <person name="Zhou Y.K."/>
            <person name="Han B.P."/>
            <person name="Song L.R."/>
            <person name="Shu W.S."/>
        </authorList>
    </citation>
    <scope>NUCLEOTIDE SEQUENCE [LARGE SCALE GENOMIC DNA]</scope>
    <source>
        <strain evidence="9 10">FACHB-1249</strain>
    </source>
</reference>
<proteinExistence type="inferred from homology"/>
<comment type="PTM">
    <text evidence="7">4'-phosphopantetheine is transferred from CoA to a specific serine of apo-ACP by AcpS. This modification is essential for activity because fatty acids are bound in thioester linkage to the sulfhydryl of the prosthetic group.</text>
</comment>
<accession>A0ABR8IND6</accession>
<dbReference type="EMBL" id="JACJTM010000006">
    <property type="protein sequence ID" value="MBD2684427.1"/>
    <property type="molecule type" value="Genomic_DNA"/>
</dbReference>
<evidence type="ECO:0000256" key="7">
    <source>
        <dbReference type="HAMAP-Rule" id="MF_01217"/>
    </source>
</evidence>
<evidence type="ECO:0000256" key="1">
    <source>
        <dbReference type="ARBA" id="ARBA00022450"/>
    </source>
</evidence>
<dbReference type="PANTHER" id="PTHR20863:SF76">
    <property type="entry name" value="CARRIER DOMAIN-CONTAINING PROTEIN"/>
    <property type="match status" value="1"/>
</dbReference>
<keyword evidence="2 7" id="KW-0444">Lipid biosynthesis</keyword>
<comment type="pathway">
    <text evidence="7">Lipid metabolism; fatty acid biosynthesis.</text>
</comment>
<feature type="domain" description="Carrier" evidence="8">
    <location>
        <begin position="100"/>
        <end position="182"/>
    </location>
</feature>
<protein>
    <recommendedName>
        <fullName evidence="7">Acyl carrier protein</fullName>
        <shortName evidence="7">ACP</shortName>
    </recommendedName>
</protein>
<keyword evidence="4 7" id="KW-0276">Fatty acid metabolism</keyword>
<dbReference type="Proteomes" id="UP000660270">
    <property type="component" value="Unassembled WGS sequence"/>
</dbReference>
<evidence type="ECO:0000259" key="8">
    <source>
        <dbReference type="PROSITE" id="PS50075"/>
    </source>
</evidence>
<evidence type="ECO:0000313" key="10">
    <source>
        <dbReference type="Proteomes" id="UP000660270"/>
    </source>
</evidence>
<keyword evidence="1 7" id="KW-0596">Phosphopantetheine</keyword>
<comment type="caution">
    <text evidence="7">Lacks conserved residue(s) required for the propagation of feature annotation.</text>
</comment>
<dbReference type="InterPro" id="IPR036736">
    <property type="entry name" value="ACP-like_sf"/>
</dbReference>
<keyword evidence="7" id="KW-0963">Cytoplasm</keyword>
<keyword evidence="3 7" id="KW-0597">Phosphoprotein</keyword>
<evidence type="ECO:0000256" key="4">
    <source>
        <dbReference type="ARBA" id="ARBA00022832"/>
    </source>
</evidence>
<evidence type="ECO:0000256" key="5">
    <source>
        <dbReference type="ARBA" id="ARBA00023098"/>
    </source>
</evidence>
<dbReference type="Pfam" id="PF00550">
    <property type="entry name" value="PP-binding"/>
    <property type="match status" value="1"/>
</dbReference>
<keyword evidence="6 7" id="KW-0275">Fatty acid biosynthesis</keyword>
<sequence>MIVNKHLDKSTLFNKENINESETKRDQFVWDTATKIYQQSGHKVELSLVRDIVDSRIRAIKNQIAEEARLIAAAEAEKAQQFLSKVTDVLGKFGGDERKAKVFVRVRELISEQLSVEEREVTLDSHLSNHLNADEFDVGEIMMALEEEFDIEIPNEVAEKSLGISINIFSGGSWSWWSSSSSSPSSFIYQAGEQCIVRNFVEVICEVCEELK</sequence>